<accession>A0A2P2Q4D0</accession>
<feature type="region of interest" description="Disordered" evidence="1">
    <location>
        <begin position="1"/>
        <end position="29"/>
    </location>
</feature>
<evidence type="ECO:0000313" key="2">
    <source>
        <dbReference type="EMBL" id="MBX61779.1"/>
    </source>
</evidence>
<dbReference type="AlphaFoldDB" id="A0A2P2Q4D0"/>
<proteinExistence type="predicted"/>
<feature type="compositionally biased region" description="Acidic residues" evidence="1">
    <location>
        <begin position="1"/>
        <end position="12"/>
    </location>
</feature>
<sequence length="178" mass="19048">MVLDCSDDESEDAVNLASPGVPRGQTSKTLPLEELNVHEQTDDKVKLKEDKSTVGVPNQLFRQDSSIVSKGIGSDAKENVIANVGLNSPKRSKVLKTRIDERGREVTEVVWEGEEQEIKKAEDNSVANAVNRAPANKKSPAVGNAACAPSHAGGKAGTKKGAIKDSKQGNILSFFKRV</sequence>
<dbReference type="GO" id="GO:0003887">
    <property type="term" value="F:DNA-directed DNA polymerase activity"/>
    <property type="evidence" value="ECO:0007669"/>
    <property type="project" value="TreeGrafter"/>
</dbReference>
<dbReference type="GO" id="GO:1904161">
    <property type="term" value="P:DNA synthesis involved in UV-damage excision repair"/>
    <property type="evidence" value="ECO:0007669"/>
    <property type="project" value="TreeGrafter"/>
</dbReference>
<dbReference type="InterPro" id="IPR019038">
    <property type="entry name" value="POLD3"/>
</dbReference>
<protein>
    <submittedName>
        <fullName evidence="2">Uncharacterized protein LOC105109677 isoform X2</fullName>
    </submittedName>
</protein>
<dbReference type="GO" id="GO:0043625">
    <property type="term" value="C:delta DNA polymerase complex"/>
    <property type="evidence" value="ECO:0007669"/>
    <property type="project" value="InterPro"/>
</dbReference>
<feature type="region of interest" description="Disordered" evidence="1">
    <location>
        <begin position="133"/>
        <end position="163"/>
    </location>
</feature>
<name>A0A2P2Q4D0_RHIMU</name>
<dbReference type="GO" id="GO:0006297">
    <property type="term" value="P:nucleotide-excision repair, DNA gap filling"/>
    <property type="evidence" value="ECO:0007669"/>
    <property type="project" value="TreeGrafter"/>
</dbReference>
<dbReference type="EMBL" id="GGEC01081295">
    <property type="protein sequence ID" value="MBX61779.1"/>
    <property type="molecule type" value="Transcribed_RNA"/>
</dbReference>
<reference evidence="2" key="1">
    <citation type="submission" date="2018-02" db="EMBL/GenBank/DDBJ databases">
        <title>Rhizophora mucronata_Transcriptome.</title>
        <authorList>
            <person name="Meera S.P."/>
            <person name="Sreeshan A."/>
            <person name="Augustine A."/>
        </authorList>
    </citation>
    <scope>NUCLEOTIDE SEQUENCE</scope>
    <source>
        <tissue evidence="2">Leaf</tissue>
    </source>
</reference>
<dbReference type="GO" id="GO:0006271">
    <property type="term" value="P:DNA strand elongation involved in DNA replication"/>
    <property type="evidence" value="ECO:0007669"/>
    <property type="project" value="TreeGrafter"/>
</dbReference>
<organism evidence="2">
    <name type="scientific">Rhizophora mucronata</name>
    <name type="common">Asiatic mangrove</name>
    <dbReference type="NCBI Taxonomy" id="61149"/>
    <lineage>
        <taxon>Eukaryota</taxon>
        <taxon>Viridiplantae</taxon>
        <taxon>Streptophyta</taxon>
        <taxon>Embryophyta</taxon>
        <taxon>Tracheophyta</taxon>
        <taxon>Spermatophyta</taxon>
        <taxon>Magnoliopsida</taxon>
        <taxon>eudicotyledons</taxon>
        <taxon>Gunneridae</taxon>
        <taxon>Pentapetalae</taxon>
        <taxon>rosids</taxon>
        <taxon>fabids</taxon>
        <taxon>Malpighiales</taxon>
        <taxon>Rhizophoraceae</taxon>
        <taxon>Rhizophora</taxon>
    </lineage>
</organism>
<evidence type="ECO:0000256" key="1">
    <source>
        <dbReference type="SAM" id="MobiDB-lite"/>
    </source>
</evidence>
<dbReference type="PANTHER" id="PTHR17598">
    <property type="entry name" value="DNA POLYMERASE DELTA SUBUNIT 3"/>
    <property type="match status" value="1"/>
</dbReference>
<dbReference type="PANTHER" id="PTHR17598:SF13">
    <property type="entry name" value="DNA POLYMERASE DELTA SUBUNIT 3"/>
    <property type="match status" value="1"/>
</dbReference>